<keyword evidence="2" id="KW-1133">Transmembrane helix</keyword>
<evidence type="ECO:0000256" key="1">
    <source>
        <dbReference type="SAM" id="MobiDB-lite"/>
    </source>
</evidence>
<name>A0ABT2J5C8_9PSEU</name>
<gene>
    <name evidence="4" type="ORF">JT362_07670</name>
</gene>
<evidence type="ECO:0008006" key="6">
    <source>
        <dbReference type="Google" id="ProtNLM"/>
    </source>
</evidence>
<evidence type="ECO:0000256" key="2">
    <source>
        <dbReference type="SAM" id="Phobius"/>
    </source>
</evidence>
<evidence type="ECO:0000256" key="3">
    <source>
        <dbReference type="SAM" id="SignalP"/>
    </source>
</evidence>
<keyword evidence="3" id="KW-0732">Signal</keyword>
<reference evidence="4 5" key="1">
    <citation type="submission" date="2021-02" db="EMBL/GenBank/DDBJ databases">
        <title>Actinophytocola xerophila sp. nov., isolated from soil of cotton cropping field.</title>
        <authorList>
            <person name="Huang R."/>
            <person name="Chen X."/>
            <person name="Ge X."/>
            <person name="Liu W."/>
        </authorList>
    </citation>
    <scope>NUCLEOTIDE SEQUENCE [LARGE SCALE GENOMIC DNA]</scope>
    <source>
        <strain evidence="4 5">S1-96</strain>
    </source>
</reference>
<feature type="region of interest" description="Disordered" evidence="1">
    <location>
        <begin position="140"/>
        <end position="197"/>
    </location>
</feature>
<keyword evidence="2" id="KW-0472">Membrane</keyword>
<proteinExistence type="predicted"/>
<protein>
    <recommendedName>
        <fullName evidence="6">LPXTG cell wall anchor domain-containing protein</fullName>
    </recommendedName>
</protein>
<feature type="chain" id="PRO_5046310745" description="LPXTG cell wall anchor domain-containing protein" evidence="3">
    <location>
        <begin position="31"/>
        <end position="232"/>
    </location>
</feature>
<dbReference type="RefSeq" id="WP_260190329.1">
    <property type="nucleotide sequence ID" value="NZ_JAFFZE010000006.1"/>
</dbReference>
<sequence>MRRTTTVARAVLTAAFASTALLGVAGVAAATPDRTPQAGDDRATVHEGNVVGKHCADLFPGSSDVTGLLRTEVDGSNTYLDVTGTDGVDVAGVIVKGGPAYNVYAPGDLGELPWLDLHSPLVPSGKPAQISHWFACGVESGETTTQPSTPDQEPPVDEEEPPAKGEEPSAPGDAEEPTVDDGKDGNDVEPVADEEELAATGFDGGWLIALGAALLLGGGALLLVLRTRGARQ</sequence>
<evidence type="ECO:0000313" key="4">
    <source>
        <dbReference type="EMBL" id="MCT2582993.1"/>
    </source>
</evidence>
<feature type="signal peptide" evidence="3">
    <location>
        <begin position="1"/>
        <end position="30"/>
    </location>
</feature>
<dbReference type="Proteomes" id="UP001156441">
    <property type="component" value="Unassembled WGS sequence"/>
</dbReference>
<dbReference type="EMBL" id="JAFFZE010000006">
    <property type="protein sequence ID" value="MCT2582993.1"/>
    <property type="molecule type" value="Genomic_DNA"/>
</dbReference>
<organism evidence="4 5">
    <name type="scientific">Actinophytocola gossypii</name>
    <dbReference type="NCBI Taxonomy" id="2812003"/>
    <lineage>
        <taxon>Bacteria</taxon>
        <taxon>Bacillati</taxon>
        <taxon>Actinomycetota</taxon>
        <taxon>Actinomycetes</taxon>
        <taxon>Pseudonocardiales</taxon>
        <taxon>Pseudonocardiaceae</taxon>
    </lineage>
</organism>
<evidence type="ECO:0000313" key="5">
    <source>
        <dbReference type="Proteomes" id="UP001156441"/>
    </source>
</evidence>
<comment type="caution">
    <text evidence="4">The sequence shown here is derived from an EMBL/GenBank/DDBJ whole genome shotgun (WGS) entry which is preliminary data.</text>
</comment>
<keyword evidence="2" id="KW-0812">Transmembrane</keyword>
<feature type="transmembrane region" description="Helical" evidence="2">
    <location>
        <begin position="204"/>
        <end position="225"/>
    </location>
</feature>
<keyword evidence="5" id="KW-1185">Reference proteome</keyword>
<accession>A0ABT2J5C8</accession>